<evidence type="ECO:0000256" key="16">
    <source>
        <dbReference type="SAM" id="Phobius"/>
    </source>
</evidence>
<dbReference type="Proteomes" id="UP000247465">
    <property type="component" value="Chromosome"/>
</dbReference>
<dbReference type="GO" id="GO:0008955">
    <property type="term" value="F:peptidoglycan glycosyltransferase activity"/>
    <property type="evidence" value="ECO:0007669"/>
    <property type="project" value="UniProtKB-EC"/>
</dbReference>
<dbReference type="KEGG" id="mtar:DF168_01398"/>
<feature type="transmembrane region" description="Helical" evidence="16">
    <location>
        <begin position="149"/>
        <end position="165"/>
    </location>
</feature>
<feature type="transmembrane region" description="Helical" evidence="16">
    <location>
        <begin position="16"/>
        <end position="35"/>
    </location>
</feature>
<feature type="transmembrane region" description="Helical" evidence="16">
    <location>
        <begin position="344"/>
        <end position="366"/>
    </location>
</feature>
<dbReference type="AlphaFoldDB" id="A0A2Z4AGI3"/>
<dbReference type="GO" id="GO:0032153">
    <property type="term" value="C:cell division site"/>
    <property type="evidence" value="ECO:0007669"/>
    <property type="project" value="TreeGrafter"/>
</dbReference>
<dbReference type="GO" id="GO:0015648">
    <property type="term" value="F:lipid-linked peptidoglycan transporter activity"/>
    <property type="evidence" value="ECO:0007669"/>
    <property type="project" value="TreeGrafter"/>
</dbReference>
<keyword evidence="7 16" id="KW-1133">Transmembrane helix</keyword>
<evidence type="ECO:0000256" key="12">
    <source>
        <dbReference type="ARBA" id="ARBA00041185"/>
    </source>
</evidence>
<evidence type="ECO:0000256" key="10">
    <source>
        <dbReference type="ARBA" id="ARBA00033270"/>
    </source>
</evidence>
<dbReference type="PANTHER" id="PTHR30474">
    <property type="entry name" value="CELL CYCLE PROTEIN"/>
    <property type="match status" value="1"/>
</dbReference>
<evidence type="ECO:0000256" key="14">
    <source>
        <dbReference type="ARBA" id="ARBA00044770"/>
    </source>
</evidence>
<keyword evidence="4 16" id="KW-0812">Transmembrane</keyword>
<evidence type="ECO:0000256" key="3">
    <source>
        <dbReference type="ARBA" id="ARBA00022679"/>
    </source>
</evidence>
<feature type="transmembrane region" description="Helical" evidence="16">
    <location>
        <begin position="55"/>
        <end position="72"/>
    </location>
</feature>
<protein>
    <recommendedName>
        <fullName evidence="12">Probable peptidoglycan glycosyltransferase FtsW</fullName>
        <ecNumber evidence="14">2.4.99.28</ecNumber>
    </recommendedName>
    <alternativeName>
        <fullName evidence="13">Cell division protein FtsW</fullName>
    </alternativeName>
    <alternativeName>
        <fullName evidence="10">Cell wall polymerase</fullName>
    </alternativeName>
    <alternativeName>
        <fullName evidence="9">Peptidoglycan polymerase</fullName>
    </alternativeName>
</protein>
<dbReference type="GO" id="GO:0005886">
    <property type="term" value="C:plasma membrane"/>
    <property type="evidence" value="ECO:0007669"/>
    <property type="project" value="TreeGrafter"/>
</dbReference>
<dbReference type="GO" id="GO:0008360">
    <property type="term" value="P:regulation of cell shape"/>
    <property type="evidence" value="ECO:0007669"/>
    <property type="project" value="UniProtKB-KW"/>
</dbReference>
<comment type="subcellular location">
    <subcellularLocation>
        <location evidence="1">Membrane</location>
        <topology evidence="1">Multi-pass membrane protein</topology>
    </subcellularLocation>
</comment>
<keyword evidence="3 17" id="KW-0808">Transferase</keyword>
<evidence type="ECO:0000256" key="5">
    <source>
        <dbReference type="ARBA" id="ARBA00022960"/>
    </source>
</evidence>
<keyword evidence="8 16" id="KW-0472">Membrane</keyword>
<feature type="transmembrane region" description="Helical" evidence="16">
    <location>
        <begin position="79"/>
        <end position="99"/>
    </location>
</feature>
<evidence type="ECO:0000256" key="6">
    <source>
        <dbReference type="ARBA" id="ARBA00022984"/>
    </source>
</evidence>
<gene>
    <name evidence="17" type="primary">ftsW</name>
    <name evidence="17" type="ORF">DF168_01398</name>
</gene>
<evidence type="ECO:0000256" key="2">
    <source>
        <dbReference type="ARBA" id="ARBA00022676"/>
    </source>
</evidence>
<dbReference type="GO" id="GO:0009252">
    <property type="term" value="P:peptidoglycan biosynthetic process"/>
    <property type="evidence" value="ECO:0007669"/>
    <property type="project" value="UniProtKB-KW"/>
</dbReference>
<dbReference type="InterPro" id="IPR001182">
    <property type="entry name" value="FtsW/RodA"/>
</dbReference>
<feature type="transmembrane region" description="Helical" evidence="16">
    <location>
        <begin position="177"/>
        <end position="210"/>
    </location>
</feature>
<name>A0A2Z4AGI3_9BACT</name>
<dbReference type="EMBL" id="CP029803">
    <property type="protein sequence ID" value="AWT60196.1"/>
    <property type="molecule type" value="Genomic_DNA"/>
</dbReference>
<dbReference type="Pfam" id="PF01098">
    <property type="entry name" value="FTSW_RODA_SPOVE"/>
    <property type="match status" value="1"/>
</dbReference>
<dbReference type="EC" id="2.4.99.28" evidence="14"/>
<keyword evidence="5" id="KW-0133">Cell shape</keyword>
<keyword evidence="2 17" id="KW-0328">Glycosyltransferase</keyword>
<feature type="transmembrane region" description="Helical" evidence="16">
    <location>
        <begin position="307"/>
        <end position="332"/>
    </location>
</feature>
<reference evidence="17 18" key="1">
    <citation type="submission" date="2018-06" db="EMBL/GenBank/DDBJ databases">
        <title>Draft Genome Sequence of a Novel Marine Bacterium Related to the Verrucomicrobia.</title>
        <authorList>
            <person name="Vosseberg J."/>
            <person name="Martijn J."/>
            <person name="Ettema T.J.G."/>
        </authorList>
    </citation>
    <scope>NUCLEOTIDE SEQUENCE [LARGE SCALE GENOMIC DNA]</scope>
    <source>
        <strain evidence="17">TARA_B100001123</strain>
    </source>
</reference>
<accession>A0A2Z4AGI3</accession>
<evidence type="ECO:0000256" key="7">
    <source>
        <dbReference type="ARBA" id="ARBA00022989"/>
    </source>
</evidence>
<evidence type="ECO:0000313" key="17">
    <source>
        <dbReference type="EMBL" id="AWT60196.1"/>
    </source>
</evidence>
<comment type="similarity">
    <text evidence="11">Belongs to the SEDS family. FtsW subfamily.</text>
</comment>
<comment type="catalytic activity">
    <reaction evidence="15">
        <text>[GlcNAc-(1-&gt;4)-Mur2Ac(oyl-L-Ala-gamma-D-Glu-L-Lys-D-Ala-D-Ala)](n)-di-trans,octa-cis-undecaprenyl diphosphate + beta-D-GlcNAc-(1-&gt;4)-Mur2Ac(oyl-L-Ala-gamma-D-Glu-L-Lys-D-Ala-D-Ala)-di-trans,octa-cis-undecaprenyl diphosphate = [GlcNAc-(1-&gt;4)-Mur2Ac(oyl-L-Ala-gamma-D-Glu-L-Lys-D-Ala-D-Ala)](n+1)-di-trans,octa-cis-undecaprenyl diphosphate + di-trans,octa-cis-undecaprenyl diphosphate + H(+)</text>
        <dbReference type="Rhea" id="RHEA:23708"/>
        <dbReference type="Rhea" id="RHEA-COMP:9602"/>
        <dbReference type="Rhea" id="RHEA-COMP:9603"/>
        <dbReference type="ChEBI" id="CHEBI:15378"/>
        <dbReference type="ChEBI" id="CHEBI:58405"/>
        <dbReference type="ChEBI" id="CHEBI:60033"/>
        <dbReference type="ChEBI" id="CHEBI:78435"/>
        <dbReference type="EC" id="2.4.99.28"/>
    </reaction>
</comment>
<keyword evidence="6" id="KW-0573">Peptidoglycan synthesis</keyword>
<evidence type="ECO:0000256" key="9">
    <source>
        <dbReference type="ARBA" id="ARBA00032370"/>
    </source>
</evidence>
<evidence type="ECO:0000313" key="18">
    <source>
        <dbReference type="Proteomes" id="UP000247465"/>
    </source>
</evidence>
<evidence type="ECO:0000256" key="4">
    <source>
        <dbReference type="ARBA" id="ARBA00022692"/>
    </source>
</evidence>
<proteinExistence type="inferred from homology"/>
<organism evidence="17 18">
    <name type="scientific">Candidatus Moanibacter tarae</name>
    <dbReference type="NCBI Taxonomy" id="2200854"/>
    <lineage>
        <taxon>Bacteria</taxon>
        <taxon>Pseudomonadati</taxon>
        <taxon>Verrucomicrobiota</taxon>
        <taxon>Opitutia</taxon>
        <taxon>Puniceicoccales</taxon>
        <taxon>Puniceicoccales incertae sedis</taxon>
        <taxon>Candidatus Moanibacter</taxon>
    </lineage>
</organism>
<evidence type="ECO:0000256" key="1">
    <source>
        <dbReference type="ARBA" id="ARBA00004141"/>
    </source>
</evidence>
<dbReference type="GO" id="GO:0051301">
    <property type="term" value="P:cell division"/>
    <property type="evidence" value="ECO:0007669"/>
    <property type="project" value="InterPro"/>
</dbReference>
<feature type="transmembrane region" description="Helical" evidence="16">
    <location>
        <begin position="273"/>
        <end position="295"/>
    </location>
</feature>
<sequence length="380" mass="40966">MHANSNSQIGVAGRRLPALIIGGGAIGLTLFGLIILSSVTQSSLGGSYYLVGKQALWFVAAAIAGMITYFIDLEELRSVTWVLAGALLVSLTIVLVPGIGVSVNGARRWLDLGLINLQVSDFSRIGLVFVLAHYLALNQRRMDSLRRGFLIPGGIIGITSLLILLEPDYGTAFIVAFVGFILLFLGGARLVFLLPTILIGLFLFFAAIAADPVRMRRVVTFFDIEGNRSDATYQVWQAMLAFAAGGLGGVGIGNGRQQRAFLPEAHTDFIFPIVGEELGFVCTSGVVIIFLVLFLTGIRQLRKAPNLFYYILACGALLMISVQALLNFAVVTGCLPTKGLSLPFLSYGGSNLVATFILVGILLNCFRRWSRIPPIKPMHL</sequence>
<dbReference type="PANTHER" id="PTHR30474:SF2">
    <property type="entry name" value="PEPTIDOGLYCAN GLYCOSYLTRANSFERASE FTSW-RELATED"/>
    <property type="match status" value="1"/>
</dbReference>
<evidence type="ECO:0000256" key="15">
    <source>
        <dbReference type="ARBA" id="ARBA00049902"/>
    </source>
</evidence>
<evidence type="ECO:0000256" key="11">
    <source>
        <dbReference type="ARBA" id="ARBA00038053"/>
    </source>
</evidence>
<evidence type="ECO:0000256" key="8">
    <source>
        <dbReference type="ARBA" id="ARBA00023136"/>
    </source>
</evidence>
<evidence type="ECO:0000256" key="13">
    <source>
        <dbReference type="ARBA" id="ARBA00041418"/>
    </source>
</evidence>